<sequence length="79" mass="8401">MPAPRPTWAAWCCTFCSGSLTVAAVAERVMAPRGLGAASEAVLAAIEGSARRALRHQRTLGTVRNPRKEGRLALWELAG</sequence>
<proteinExistence type="predicted"/>
<accession>A0ABN1EPK0</accession>
<evidence type="ECO:0000313" key="1">
    <source>
        <dbReference type="EMBL" id="GAA0571111.1"/>
    </source>
</evidence>
<evidence type="ECO:0000313" key="2">
    <source>
        <dbReference type="Proteomes" id="UP001501588"/>
    </source>
</evidence>
<name>A0ABN1EPK0_9PROT</name>
<dbReference type="Proteomes" id="UP001501588">
    <property type="component" value="Unassembled WGS sequence"/>
</dbReference>
<organism evidence="1 2">
    <name type="scientific">Craurococcus roseus</name>
    <dbReference type="NCBI Taxonomy" id="77585"/>
    <lineage>
        <taxon>Bacteria</taxon>
        <taxon>Pseudomonadati</taxon>
        <taxon>Pseudomonadota</taxon>
        <taxon>Alphaproteobacteria</taxon>
        <taxon>Acetobacterales</taxon>
        <taxon>Acetobacteraceae</taxon>
        <taxon>Craurococcus</taxon>
    </lineage>
</organism>
<reference evidence="1 2" key="1">
    <citation type="journal article" date="2019" name="Int. J. Syst. Evol. Microbiol.">
        <title>The Global Catalogue of Microorganisms (GCM) 10K type strain sequencing project: providing services to taxonomists for standard genome sequencing and annotation.</title>
        <authorList>
            <consortium name="The Broad Institute Genomics Platform"/>
            <consortium name="The Broad Institute Genome Sequencing Center for Infectious Disease"/>
            <person name="Wu L."/>
            <person name="Ma J."/>
        </authorList>
    </citation>
    <scope>NUCLEOTIDE SEQUENCE [LARGE SCALE GENOMIC DNA]</scope>
    <source>
        <strain evidence="1 2">JCM 9933</strain>
    </source>
</reference>
<gene>
    <name evidence="1" type="ORF">GCM10009416_07140</name>
</gene>
<comment type="caution">
    <text evidence="1">The sequence shown here is derived from an EMBL/GenBank/DDBJ whole genome shotgun (WGS) entry which is preliminary data.</text>
</comment>
<dbReference type="EMBL" id="BAAAFZ010000008">
    <property type="protein sequence ID" value="GAA0571111.1"/>
    <property type="molecule type" value="Genomic_DNA"/>
</dbReference>
<keyword evidence="2" id="KW-1185">Reference proteome</keyword>
<protein>
    <submittedName>
        <fullName evidence="1">Uncharacterized protein</fullName>
    </submittedName>
</protein>